<dbReference type="Proteomes" id="UP001485043">
    <property type="component" value="Unassembled WGS sequence"/>
</dbReference>
<reference evidence="4 5" key="1">
    <citation type="journal article" date="2024" name="Nat. Commun.">
        <title>Phylogenomics reveals the evolutionary origins of lichenization in chlorophyte algae.</title>
        <authorList>
            <person name="Puginier C."/>
            <person name="Libourel C."/>
            <person name="Otte J."/>
            <person name="Skaloud P."/>
            <person name="Haon M."/>
            <person name="Grisel S."/>
            <person name="Petersen M."/>
            <person name="Berrin J.G."/>
            <person name="Delaux P.M."/>
            <person name="Dal Grande F."/>
            <person name="Keller J."/>
        </authorList>
    </citation>
    <scope>NUCLEOTIDE SEQUENCE [LARGE SCALE GENOMIC DNA]</scope>
    <source>
        <strain evidence="4 5">SAG 2523</strain>
    </source>
</reference>
<feature type="transmembrane region" description="Helical" evidence="3">
    <location>
        <begin position="12"/>
        <end position="30"/>
    </location>
</feature>
<gene>
    <name evidence="4" type="ORF">WJX84_008998</name>
</gene>
<dbReference type="GO" id="GO:0009134">
    <property type="term" value="P:nucleoside diphosphate catabolic process"/>
    <property type="evidence" value="ECO:0007669"/>
    <property type="project" value="TreeGrafter"/>
</dbReference>
<organism evidence="4 5">
    <name type="scientific">Apatococcus fuscideae</name>
    <dbReference type="NCBI Taxonomy" id="2026836"/>
    <lineage>
        <taxon>Eukaryota</taxon>
        <taxon>Viridiplantae</taxon>
        <taxon>Chlorophyta</taxon>
        <taxon>core chlorophytes</taxon>
        <taxon>Trebouxiophyceae</taxon>
        <taxon>Chlorellales</taxon>
        <taxon>Chlorellaceae</taxon>
        <taxon>Apatococcus</taxon>
    </lineage>
</organism>
<accession>A0AAW1SUX8</accession>
<dbReference type="Pfam" id="PF01150">
    <property type="entry name" value="GDA1_CD39"/>
    <property type="match status" value="1"/>
</dbReference>
<keyword evidence="3" id="KW-0472">Membrane</keyword>
<dbReference type="GO" id="GO:0017110">
    <property type="term" value="F:nucleoside diphosphate phosphatase activity"/>
    <property type="evidence" value="ECO:0007669"/>
    <property type="project" value="TreeGrafter"/>
</dbReference>
<dbReference type="PANTHER" id="PTHR11782">
    <property type="entry name" value="ADENOSINE/GUANOSINE DIPHOSPHATASE"/>
    <property type="match status" value="1"/>
</dbReference>
<sequence length="325" mass="35322">MTFRTCWTLLQSHIALIAALICVILAGFELRSSRWASPGYVLVIDCGSTGTRLHAYQWQDKTNRLPLLRPISIRAASHKGRTLCLHCHGLCGCKRAYERVETEPGLDGFLHDLPGVKDRALGPLLEWAAAVSPHTSRRPTPVFLLGTAAACAKCLRAPQRLLKEAQSVLEESLSGPPWGTRIRKGIRRSPGSGRLLSEITYPLPDVEELMAPKPLAGPDIEEQAQTGDDALDEGLPRAGKLKTCQGIGWRGMPCSSPDLLACPAQPQSSPKEAHLTRQLREPSAPWLWAGARGHPQAAALYVAWPEHVAIGEAALDSRIGHHAAR</sequence>
<keyword evidence="3" id="KW-0812">Transmembrane</keyword>
<name>A0AAW1SUX8_9CHLO</name>
<dbReference type="EMBL" id="JALJOV010000963">
    <property type="protein sequence ID" value="KAK9857594.1"/>
    <property type="molecule type" value="Genomic_DNA"/>
</dbReference>
<comment type="similarity">
    <text evidence="1">Belongs to the GDA1/CD39 NTPase family.</text>
</comment>
<proteinExistence type="inferred from homology"/>
<dbReference type="AlphaFoldDB" id="A0AAW1SUX8"/>
<keyword evidence="2" id="KW-0378">Hydrolase</keyword>
<comment type="caution">
    <text evidence="4">The sequence shown here is derived from an EMBL/GenBank/DDBJ whole genome shotgun (WGS) entry which is preliminary data.</text>
</comment>
<dbReference type="PANTHER" id="PTHR11782:SF125">
    <property type="entry name" value="APYRASE 7-RELATED"/>
    <property type="match status" value="1"/>
</dbReference>
<dbReference type="Gene3D" id="3.30.420.40">
    <property type="match status" value="1"/>
</dbReference>
<evidence type="ECO:0000256" key="1">
    <source>
        <dbReference type="ARBA" id="ARBA00009283"/>
    </source>
</evidence>
<evidence type="ECO:0000313" key="4">
    <source>
        <dbReference type="EMBL" id="KAK9857594.1"/>
    </source>
</evidence>
<dbReference type="GO" id="GO:0016020">
    <property type="term" value="C:membrane"/>
    <property type="evidence" value="ECO:0007669"/>
    <property type="project" value="TreeGrafter"/>
</dbReference>
<protein>
    <submittedName>
        <fullName evidence="4">Uncharacterized protein</fullName>
    </submittedName>
</protein>
<keyword evidence="3" id="KW-1133">Transmembrane helix</keyword>
<evidence type="ECO:0000256" key="3">
    <source>
        <dbReference type="SAM" id="Phobius"/>
    </source>
</evidence>
<keyword evidence="5" id="KW-1185">Reference proteome</keyword>
<evidence type="ECO:0000256" key="2">
    <source>
        <dbReference type="ARBA" id="ARBA00022801"/>
    </source>
</evidence>
<evidence type="ECO:0000313" key="5">
    <source>
        <dbReference type="Proteomes" id="UP001485043"/>
    </source>
</evidence>
<dbReference type="InterPro" id="IPR000407">
    <property type="entry name" value="GDA1_CD39_NTPase"/>
</dbReference>